<dbReference type="AlphaFoldDB" id="A0A1H2YIR5"/>
<dbReference type="Gene3D" id="1.10.10.10">
    <property type="entry name" value="Winged helix-like DNA-binding domain superfamily/Winged helix DNA-binding domain"/>
    <property type="match status" value="1"/>
</dbReference>
<dbReference type="InterPro" id="IPR036388">
    <property type="entry name" value="WH-like_DNA-bd_sf"/>
</dbReference>
<dbReference type="Proteomes" id="UP000182589">
    <property type="component" value="Unassembled WGS sequence"/>
</dbReference>
<dbReference type="Pfam" id="PF13730">
    <property type="entry name" value="HTH_36"/>
    <property type="match status" value="1"/>
</dbReference>
<evidence type="ECO:0000313" key="3">
    <source>
        <dbReference type="Proteomes" id="UP000182589"/>
    </source>
</evidence>
<protein>
    <submittedName>
        <fullName evidence="2">Helix-turn-helix domain-containing protein</fullName>
    </submittedName>
</protein>
<dbReference type="STRING" id="89784.SAMN04489725_1395"/>
<gene>
    <name evidence="2" type="ORF">SAMN04489725_1395</name>
</gene>
<sequence length="381" mass="44054">MPWKDGENNNDKIEAIWGNKLLDEGFLGIPNIIVRNYRHIGIEHGEFGFICTVLTYKHDTSDPFPSQEKLAEHMKCSVRQIQKWTDSLCEKGLLLVGQRKHHDRKTWSTNVYNFRPLVEKALALVGETEPIGVREYDVVYRKPHELEVHTKPSELEVRMEPDVPEVQMEHEPEVRTNRSFKRLEDDDEEDEDRACARAFHIEENERGVTADLLDMPANIAVTSDAQVDIYDTLLPTVTSPSAWTSEYDPYLAIDQRMTMHLGRPYIAKENDYRAIKQLLESGVPMEFILAGIDYTFATFADRRPRSFAYCAEVIKDRWACELAKRTPVEVVNWAEYREDCAAPQVSQPSQRPSRSRTSQPSRKAPIRDERYEAFYALFPDG</sequence>
<organism evidence="2 3">
    <name type="scientific">Alicyclobacillus hesperidum</name>
    <dbReference type="NCBI Taxonomy" id="89784"/>
    <lineage>
        <taxon>Bacteria</taxon>
        <taxon>Bacillati</taxon>
        <taxon>Bacillota</taxon>
        <taxon>Bacilli</taxon>
        <taxon>Bacillales</taxon>
        <taxon>Alicyclobacillaceae</taxon>
        <taxon>Alicyclobacillus</taxon>
    </lineage>
</organism>
<proteinExistence type="predicted"/>
<evidence type="ECO:0000313" key="2">
    <source>
        <dbReference type="EMBL" id="SDX04698.1"/>
    </source>
</evidence>
<evidence type="ECO:0000256" key="1">
    <source>
        <dbReference type="SAM" id="MobiDB-lite"/>
    </source>
</evidence>
<feature type="compositionally biased region" description="Low complexity" evidence="1">
    <location>
        <begin position="343"/>
        <end position="362"/>
    </location>
</feature>
<dbReference type="EMBL" id="FNOJ01000039">
    <property type="protein sequence ID" value="SDX04698.1"/>
    <property type="molecule type" value="Genomic_DNA"/>
</dbReference>
<reference evidence="3" key="1">
    <citation type="submission" date="2016-10" db="EMBL/GenBank/DDBJ databases">
        <authorList>
            <person name="Varghese N."/>
        </authorList>
    </citation>
    <scope>NUCLEOTIDE SEQUENCE [LARGE SCALE GENOMIC DNA]</scope>
    <source>
        <strain evidence="3">DSM 12489</strain>
    </source>
</reference>
<keyword evidence="3" id="KW-1185">Reference proteome</keyword>
<name>A0A1H2YIR5_9BACL</name>
<feature type="region of interest" description="Disordered" evidence="1">
    <location>
        <begin position="342"/>
        <end position="368"/>
    </location>
</feature>
<accession>A0A1H2YIR5</accession>